<feature type="transmembrane region" description="Helical" evidence="2">
    <location>
        <begin position="92"/>
        <end position="112"/>
    </location>
</feature>
<keyword evidence="2" id="KW-0472">Membrane</keyword>
<reference evidence="4 5" key="1">
    <citation type="submission" date="2010-12" db="EMBL/GenBank/DDBJ databases">
        <authorList>
            <person name="Muzny D."/>
            <person name="Qin X."/>
            <person name="Deng J."/>
            <person name="Jiang H."/>
            <person name="Liu Y."/>
            <person name="Qu J."/>
            <person name="Song X.-Z."/>
            <person name="Zhang L."/>
            <person name="Thornton R."/>
            <person name="Coyle M."/>
            <person name="Francisco L."/>
            <person name="Jackson L."/>
            <person name="Javaid M."/>
            <person name="Korchina V."/>
            <person name="Kovar C."/>
            <person name="Mata R."/>
            <person name="Mathew T."/>
            <person name="Ngo R."/>
            <person name="Nguyen L."/>
            <person name="Nguyen N."/>
            <person name="Okwuonu G."/>
            <person name="Ongeri F."/>
            <person name="Pham C."/>
            <person name="Simmons D."/>
            <person name="Wilczek-Boney K."/>
            <person name="Hale W."/>
            <person name="Jakkamsetti A."/>
            <person name="Pham P."/>
            <person name="Ruth R."/>
            <person name="San Lucas F."/>
            <person name="Warren J."/>
            <person name="Zhang J."/>
            <person name="Zhao Z."/>
            <person name="Zhou C."/>
            <person name="Zhu D."/>
            <person name="Lee S."/>
            <person name="Bess C."/>
            <person name="Blankenburg K."/>
            <person name="Forbes L."/>
            <person name="Fu Q."/>
            <person name="Gubbala S."/>
            <person name="Hirani K."/>
            <person name="Jayaseelan J.C."/>
            <person name="Lara F."/>
            <person name="Munidasa M."/>
            <person name="Palculict T."/>
            <person name="Patil S."/>
            <person name="Pu L.-L."/>
            <person name="Saada N."/>
            <person name="Tang L."/>
            <person name="Weissenberger G."/>
            <person name="Zhu Y."/>
            <person name="Hemphill L."/>
            <person name="Shang Y."/>
            <person name="Youmans B."/>
            <person name="Ayvaz T."/>
            <person name="Ross M."/>
            <person name="Santibanez J."/>
            <person name="Aqrawi P."/>
            <person name="Gross S."/>
            <person name="Joshi V."/>
            <person name="Fowler G."/>
            <person name="Nazareth L."/>
            <person name="Reid J."/>
            <person name="Worley K."/>
            <person name="Petrosino J."/>
            <person name="Highlander S."/>
            <person name="Gibbs R."/>
        </authorList>
    </citation>
    <scope>NUCLEOTIDE SEQUENCE [LARGE SCALE GENOMIC DNA]</scope>
    <source>
        <strain evidence="4 5">ATCC 23263</strain>
    </source>
</reference>
<dbReference type="Gene3D" id="1.25.40.10">
    <property type="entry name" value="Tetratricopeptide repeat domain"/>
    <property type="match status" value="1"/>
</dbReference>
<dbReference type="InterPro" id="IPR011990">
    <property type="entry name" value="TPR-like_helical_dom_sf"/>
</dbReference>
<keyword evidence="5" id="KW-1185">Reference proteome</keyword>
<dbReference type="Pfam" id="PF13290">
    <property type="entry name" value="CHB_HEX_C_1"/>
    <property type="match status" value="1"/>
</dbReference>
<evidence type="ECO:0000313" key="5">
    <source>
        <dbReference type="Proteomes" id="UP000004754"/>
    </source>
</evidence>
<organism evidence="4 5">
    <name type="scientific">Pseudoramibacter alactolyticus ATCC 23263</name>
    <dbReference type="NCBI Taxonomy" id="887929"/>
    <lineage>
        <taxon>Bacteria</taxon>
        <taxon>Bacillati</taxon>
        <taxon>Bacillota</taxon>
        <taxon>Clostridia</taxon>
        <taxon>Eubacteriales</taxon>
        <taxon>Eubacteriaceae</taxon>
        <taxon>Pseudoramibacter</taxon>
    </lineage>
</organism>
<dbReference type="AlphaFoldDB" id="E6MJQ0"/>
<proteinExistence type="predicted"/>
<evidence type="ECO:0000313" key="4">
    <source>
        <dbReference type="EMBL" id="EFV00786.1"/>
    </source>
</evidence>
<dbReference type="Proteomes" id="UP000004754">
    <property type="component" value="Unassembled WGS sequence"/>
</dbReference>
<dbReference type="InterPro" id="IPR059177">
    <property type="entry name" value="GH29D-like_dom"/>
</dbReference>
<dbReference type="SUPFAM" id="SSF48452">
    <property type="entry name" value="TPR-like"/>
    <property type="match status" value="1"/>
</dbReference>
<dbReference type="STRING" id="887929.HMP0721_2235"/>
<feature type="region of interest" description="Disordered" evidence="1">
    <location>
        <begin position="1"/>
        <end position="35"/>
    </location>
</feature>
<comment type="caution">
    <text evidence="4">The sequence shown here is derived from an EMBL/GenBank/DDBJ whole genome shotgun (WGS) entry which is preliminary data.</text>
</comment>
<gene>
    <name evidence="4" type="ORF">HMP0721_2235</name>
</gene>
<feature type="domain" description="GH29D-like beta-sandwich" evidence="3">
    <location>
        <begin position="310"/>
        <end position="376"/>
    </location>
</feature>
<protein>
    <recommendedName>
        <fullName evidence="3">GH29D-like beta-sandwich domain-containing protein</fullName>
    </recommendedName>
</protein>
<sequence length="499" mass="54362">MQALHYGNRPAADAPAETVKSAEASPEDSMAAAVSDALDDSLASAVLEKEAMAAAPLEADEAPAVSEEGEDLADLEETEAVSLRRWLTPTRLIALGVVLVCLVVFGMGRHYGKQRQMYRRQLKEANALLYAGKTADAGGAYDNLIEIDKKRVEGYEGGAAALVVEKQLDQARQYLKKAAKIKRTPYQLAIAANLDLARDQKAAAQAKLKRLNRRRSFDCPTAFYHARADVMLGNREAGIAALRKGIAGSGLKEDKIVLYDRSIILSLDAHHSESRVKALVREAYRATRAPKYRKMRDTVCVGTPRFVGSSGTYDIGFTAKIKKGRAGDQIYYTTDGSAPTAASTPYKGSIALPPGQTTQVRAVEISERGYLSAVMTVNYKIKALPAPTASAWENGADGRSFSWKQVDGAEGYQIREVVSYPMSADATQYVEVSETRYTDRLSGGGYRVAAQVRAYVTVGGQRFYSDWSNRVSYDVGFSEALKNMRNQMADDDAPESDDD</sequence>
<evidence type="ECO:0000256" key="2">
    <source>
        <dbReference type="SAM" id="Phobius"/>
    </source>
</evidence>
<name>E6MJQ0_9FIRM</name>
<accession>E6MJQ0</accession>
<dbReference type="EMBL" id="AEQN01000028">
    <property type="protein sequence ID" value="EFV00786.1"/>
    <property type="molecule type" value="Genomic_DNA"/>
</dbReference>
<dbReference type="HOGENOM" id="CLU_546122_0_0_9"/>
<keyword evidence="2" id="KW-1133">Transmembrane helix</keyword>
<evidence type="ECO:0000256" key="1">
    <source>
        <dbReference type="SAM" id="MobiDB-lite"/>
    </source>
</evidence>
<keyword evidence="2" id="KW-0812">Transmembrane</keyword>
<evidence type="ECO:0000259" key="3">
    <source>
        <dbReference type="Pfam" id="PF13290"/>
    </source>
</evidence>